<dbReference type="EMBL" id="JAFHDT010000010">
    <property type="protein sequence ID" value="KAI7804689.1"/>
    <property type="molecule type" value="Genomic_DNA"/>
</dbReference>
<feature type="compositionally biased region" description="Basic and acidic residues" evidence="6">
    <location>
        <begin position="474"/>
        <end position="513"/>
    </location>
</feature>
<dbReference type="GO" id="GO:0015630">
    <property type="term" value="C:microtubule cytoskeleton"/>
    <property type="evidence" value="ECO:0007669"/>
    <property type="project" value="InterPro"/>
</dbReference>
<feature type="region of interest" description="Disordered" evidence="6">
    <location>
        <begin position="343"/>
        <end position="374"/>
    </location>
</feature>
<accession>A0A9W7TWW9</accession>
<evidence type="ECO:0000256" key="1">
    <source>
        <dbReference type="ARBA" id="ARBA00004245"/>
    </source>
</evidence>
<keyword evidence="8" id="KW-1185">Reference proteome</keyword>
<comment type="caution">
    <text evidence="7">The sequence shown here is derived from an EMBL/GenBank/DDBJ whole genome shotgun (WGS) entry which is preliminary data.</text>
</comment>
<dbReference type="InterPro" id="IPR051483">
    <property type="entry name" value="MAP7_domain-containing"/>
</dbReference>
<feature type="region of interest" description="Disordered" evidence="6">
    <location>
        <begin position="131"/>
        <end position="164"/>
    </location>
</feature>
<dbReference type="Proteomes" id="UP001059041">
    <property type="component" value="Linkage Group LG10"/>
</dbReference>
<dbReference type="GO" id="GO:0000226">
    <property type="term" value="P:microtubule cytoskeleton organization"/>
    <property type="evidence" value="ECO:0007669"/>
    <property type="project" value="InterPro"/>
</dbReference>
<feature type="region of interest" description="Disordered" evidence="6">
    <location>
        <begin position="247"/>
        <end position="282"/>
    </location>
</feature>
<dbReference type="Pfam" id="PF05672">
    <property type="entry name" value="MAP7"/>
    <property type="match status" value="1"/>
</dbReference>
<reference evidence="7" key="1">
    <citation type="submission" date="2021-02" db="EMBL/GenBank/DDBJ databases">
        <title>Comparative genomics reveals that relaxation of natural selection precedes convergent phenotypic evolution of cavefish.</title>
        <authorList>
            <person name="Peng Z."/>
        </authorList>
    </citation>
    <scope>NUCLEOTIDE SEQUENCE</scope>
    <source>
        <tissue evidence="7">Muscle</tissue>
    </source>
</reference>
<dbReference type="PANTHER" id="PTHR15073:SF4">
    <property type="entry name" value="ENSCONSIN"/>
    <property type="match status" value="1"/>
</dbReference>
<evidence type="ECO:0000256" key="4">
    <source>
        <dbReference type="ARBA" id="ARBA00023054"/>
    </source>
</evidence>
<feature type="compositionally biased region" description="Polar residues" evidence="6">
    <location>
        <begin position="147"/>
        <end position="157"/>
    </location>
</feature>
<keyword evidence="5" id="KW-0206">Cytoskeleton</keyword>
<dbReference type="PANTHER" id="PTHR15073">
    <property type="entry name" value="MICROTUBULE-ASSOCIATED PROTEIN"/>
    <property type="match status" value="1"/>
</dbReference>
<comment type="similarity">
    <text evidence="2">Belongs to the MAP7 family.</text>
</comment>
<feature type="compositionally biased region" description="Basic and acidic residues" evidence="6">
    <location>
        <begin position="427"/>
        <end position="466"/>
    </location>
</feature>
<sequence length="575" mass="67758">MPAQLSLADQERDWRKAGRMAELGLSIVSEKRPRRMHDPERKQRESNALKVDERLQLARERREAYQKQLALREHSWLAREERAKNFYQKQLEERKRKLEEQRQKEERRRIAVEEKRKQRLKEERERYESVVRRTMAKSQKDKLGHCSQRTTNSAQSHKNAKRRSLSQWEIELVSRLQTPTISYLARSRSAMCLSRDTVVHVCRRSVSCHSSTTQKAQVHCGKAVNRPARSVPSVSIRRTTNRELVAKGGFEAKDQQTQPQTTVEIHPRQDTNPQENAKPPTLGLQIRPHLRHALPKQDGLPPLLEEQEYELAPHFQQPETTTPQCLQRDLKQDVQLQLNPAMNPPHCAQTPNGPSQIGDRAQIRSPAWTTKPEEATRLLAEKRRQARLQREKEEEEQRQKVEMERRGIEELALRRAEKCARQEAEAVRLEEEQKKREEENRRQAENARRQLEEEKRLQQQREEEALQRVQAEQQRLERETRFQREEAERQERKKRLQEIMKRTRKTESEDKKAVSVKGTSSGENVKPAIRLPGPGKTSKLEMREEDDMLPTVAFKERRSFRPLSGLEEMQAHQQT</sequence>
<gene>
    <name evidence="7" type="ORF">IRJ41_016036</name>
</gene>
<feature type="region of interest" description="Disordered" evidence="6">
    <location>
        <begin position="28"/>
        <end position="48"/>
    </location>
</feature>
<keyword evidence="4" id="KW-0175">Coiled coil</keyword>
<evidence type="ECO:0000313" key="8">
    <source>
        <dbReference type="Proteomes" id="UP001059041"/>
    </source>
</evidence>
<evidence type="ECO:0000313" key="7">
    <source>
        <dbReference type="EMBL" id="KAI7804689.1"/>
    </source>
</evidence>
<evidence type="ECO:0000256" key="2">
    <source>
        <dbReference type="ARBA" id="ARBA00007525"/>
    </source>
</evidence>
<evidence type="ECO:0000256" key="3">
    <source>
        <dbReference type="ARBA" id="ARBA00022490"/>
    </source>
</evidence>
<protein>
    <submittedName>
        <fullName evidence="7">Ensconsin-like</fullName>
    </submittedName>
</protein>
<name>A0A9W7TWW9_TRIRA</name>
<evidence type="ECO:0000256" key="6">
    <source>
        <dbReference type="SAM" id="MobiDB-lite"/>
    </source>
</evidence>
<dbReference type="AlphaFoldDB" id="A0A9W7TWW9"/>
<feature type="non-terminal residue" evidence="7">
    <location>
        <position position="575"/>
    </location>
</feature>
<proteinExistence type="inferred from homology"/>
<comment type="subcellular location">
    <subcellularLocation>
        <location evidence="1">Cytoplasm</location>
        <location evidence="1">Cytoskeleton</location>
    </subcellularLocation>
</comment>
<evidence type="ECO:0000256" key="5">
    <source>
        <dbReference type="ARBA" id="ARBA00023212"/>
    </source>
</evidence>
<organism evidence="7 8">
    <name type="scientific">Triplophysa rosa</name>
    <name type="common">Cave loach</name>
    <dbReference type="NCBI Taxonomy" id="992332"/>
    <lineage>
        <taxon>Eukaryota</taxon>
        <taxon>Metazoa</taxon>
        <taxon>Chordata</taxon>
        <taxon>Craniata</taxon>
        <taxon>Vertebrata</taxon>
        <taxon>Euteleostomi</taxon>
        <taxon>Actinopterygii</taxon>
        <taxon>Neopterygii</taxon>
        <taxon>Teleostei</taxon>
        <taxon>Ostariophysi</taxon>
        <taxon>Cypriniformes</taxon>
        <taxon>Nemacheilidae</taxon>
        <taxon>Triplophysa</taxon>
    </lineage>
</organism>
<feature type="compositionally biased region" description="Basic and acidic residues" evidence="6">
    <location>
        <begin position="36"/>
        <end position="48"/>
    </location>
</feature>
<feature type="region of interest" description="Disordered" evidence="6">
    <location>
        <begin position="427"/>
        <end position="575"/>
    </location>
</feature>
<keyword evidence="3" id="KW-0963">Cytoplasm</keyword>
<dbReference type="InterPro" id="IPR008604">
    <property type="entry name" value="MAP7_fam"/>
</dbReference>